<sequence>MDNWRMENGTAKHNRLASRPDSGQLAAIITAERRDIKGRKEVASALVHLERFSLPPMLCASSDLVALSTGWSTQGSQGVQCKLLLPKFKGSRRFLF</sequence>
<evidence type="ECO:0000313" key="2">
    <source>
        <dbReference type="Proteomes" id="UP000001055"/>
    </source>
</evidence>
<gene>
    <name evidence="1" type="ORF">SNOG_02831</name>
</gene>
<organism evidence="1 2">
    <name type="scientific">Phaeosphaeria nodorum (strain SN15 / ATCC MYA-4574 / FGSC 10173)</name>
    <name type="common">Glume blotch fungus</name>
    <name type="synonym">Parastagonospora nodorum</name>
    <dbReference type="NCBI Taxonomy" id="321614"/>
    <lineage>
        <taxon>Eukaryota</taxon>
        <taxon>Fungi</taxon>
        <taxon>Dikarya</taxon>
        <taxon>Ascomycota</taxon>
        <taxon>Pezizomycotina</taxon>
        <taxon>Dothideomycetes</taxon>
        <taxon>Pleosporomycetidae</taxon>
        <taxon>Pleosporales</taxon>
        <taxon>Pleosporineae</taxon>
        <taxon>Phaeosphaeriaceae</taxon>
        <taxon>Parastagonospora</taxon>
    </lineage>
</organism>
<proteinExistence type="predicted"/>
<evidence type="ECO:0000313" key="1">
    <source>
        <dbReference type="EMBL" id="EAT89562.1"/>
    </source>
</evidence>
<dbReference type="InParanoid" id="Q0UZI3"/>
<dbReference type="GeneID" id="5970281"/>
<protein>
    <submittedName>
        <fullName evidence="1">Uncharacterized protein</fullName>
    </submittedName>
</protein>
<accession>Q0UZI3</accession>
<dbReference type="Proteomes" id="UP000001055">
    <property type="component" value="Unassembled WGS sequence"/>
</dbReference>
<reference evidence="2" key="1">
    <citation type="journal article" date="2007" name="Plant Cell">
        <title>Dothideomycete-plant interactions illuminated by genome sequencing and EST analysis of the wheat pathogen Stagonospora nodorum.</title>
        <authorList>
            <person name="Hane J.K."/>
            <person name="Lowe R.G."/>
            <person name="Solomon P.S."/>
            <person name="Tan K.C."/>
            <person name="Schoch C.L."/>
            <person name="Spatafora J.W."/>
            <person name="Crous P.W."/>
            <person name="Kodira C."/>
            <person name="Birren B.W."/>
            <person name="Galagan J.E."/>
            <person name="Torriani S.F."/>
            <person name="McDonald B.A."/>
            <person name="Oliver R.P."/>
        </authorList>
    </citation>
    <scope>NUCLEOTIDE SEQUENCE [LARGE SCALE GENOMIC DNA]</scope>
    <source>
        <strain evidence="2">SN15 / ATCC MYA-4574 / FGSC 10173</strain>
    </source>
</reference>
<dbReference type="KEGG" id="pno:SNOG_02831"/>
<dbReference type="RefSeq" id="XP_001793424.1">
    <property type="nucleotide sequence ID" value="XM_001793372.1"/>
</dbReference>
<dbReference type="EMBL" id="CH445328">
    <property type="protein sequence ID" value="EAT89562.1"/>
    <property type="molecule type" value="Genomic_DNA"/>
</dbReference>
<dbReference type="AlphaFoldDB" id="Q0UZI3"/>
<name>Q0UZI3_PHANO</name>